<comment type="caution">
    <text evidence="1">The sequence shown here is derived from an EMBL/GenBank/DDBJ whole genome shotgun (WGS) entry which is preliminary data.</text>
</comment>
<accession>A0ABW9Z3F6</accession>
<keyword evidence="2" id="KW-1185">Reference proteome</keyword>
<dbReference type="Pfam" id="PF10065">
    <property type="entry name" value="DUF2303"/>
    <property type="match status" value="1"/>
</dbReference>
<organism evidence="1 2">
    <name type="scientific">Microvirga arsenatis</name>
    <dbReference type="NCBI Taxonomy" id="2692265"/>
    <lineage>
        <taxon>Bacteria</taxon>
        <taxon>Pseudomonadati</taxon>
        <taxon>Pseudomonadota</taxon>
        <taxon>Alphaproteobacteria</taxon>
        <taxon>Hyphomicrobiales</taxon>
        <taxon>Methylobacteriaceae</taxon>
        <taxon>Microvirga</taxon>
    </lineage>
</organism>
<reference evidence="1 2" key="1">
    <citation type="submission" date="2020-01" db="EMBL/GenBank/DDBJ databases">
        <title>Microvirga sp. nov., an arsenate reduction bacterium isolated from Tibet hotspring sediments.</title>
        <authorList>
            <person name="Yuan C.-G."/>
        </authorList>
    </citation>
    <scope>NUCLEOTIDE SEQUENCE [LARGE SCALE GENOMIC DNA]</scope>
    <source>
        <strain evidence="1 2">SYSU G3D203</strain>
    </source>
</reference>
<dbReference type="EMBL" id="JAAAXJ010000005">
    <property type="protein sequence ID" value="NBJ25129.1"/>
    <property type="molecule type" value="Genomic_DNA"/>
</dbReference>
<sequence>MRPLDPAFTFDGSTIDRIAELGTKATSVEIVTIKAPADLVGVPAEIPVAIIHGDTPTLVDVSRHFESYRTYPGFKRGTATALTLDSFIALVDRHKTGDSVVFANTDWKKPTFTAVIDYHQNQSGGAADNGKHRIHYAFPLSEEWQAWNKQNGEPMEQAEFAAFLEDRIAELSSPTDAEKIALERDFATTVATPADLVQLSRGLQVNVEAVVKSATTLQTGEGQIVWEEVHKDADGKPLKVPGIFLLSIAPFFMGEPVRIPVRLRYRKAGSRIVWFYQLYRPDQHITERVRDDLITVARQTGLPTFEGTPEMQG</sequence>
<evidence type="ECO:0000313" key="2">
    <source>
        <dbReference type="Proteomes" id="UP000818323"/>
    </source>
</evidence>
<evidence type="ECO:0000313" key="1">
    <source>
        <dbReference type="EMBL" id="NBJ25129.1"/>
    </source>
</evidence>
<dbReference type="InterPro" id="IPR019276">
    <property type="entry name" value="DUF2303"/>
</dbReference>
<protein>
    <submittedName>
        <fullName evidence="1">DUF2303 family protein</fullName>
    </submittedName>
</protein>
<dbReference type="Proteomes" id="UP000818323">
    <property type="component" value="Unassembled WGS sequence"/>
</dbReference>
<name>A0ABW9Z3F6_9HYPH</name>
<gene>
    <name evidence="1" type="ORF">GR303_12295</name>
</gene>
<proteinExistence type="predicted"/>